<comment type="caution">
    <text evidence="1">The sequence shown here is derived from an EMBL/GenBank/DDBJ whole genome shotgun (WGS) entry which is preliminary data.</text>
</comment>
<gene>
    <name evidence="1" type="ORF">DF037_23250</name>
</gene>
<dbReference type="EMBL" id="QTQX01000016">
    <property type="protein sequence ID" value="RQT24265.1"/>
    <property type="molecule type" value="Genomic_DNA"/>
</dbReference>
<evidence type="ECO:0000313" key="2">
    <source>
        <dbReference type="Proteomes" id="UP000269271"/>
    </source>
</evidence>
<protein>
    <submittedName>
        <fullName evidence="1">Uncharacterized protein</fullName>
    </submittedName>
</protein>
<evidence type="ECO:0000313" key="1">
    <source>
        <dbReference type="EMBL" id="RQT24265.1"/>
    </source>
</evidence>
<dbReference type="Proteomes" id="UP000269271">
    <property type="component" value="Unassembled WGS sequence"/>
</dbReference>
<organism evidence="1 2">
    <name type="scientific">Burkholderia contaminans</name>
    <dbReference type="NCBI Taxonomy" id="488447"/>
    <lineage>
        <taxon>Bacteria</taxon>
        <taxon>Pseudomonadati</taxon>
        <taxon>Pseudomonadota</taxon>
        <taxon>Betaproteobacteria</taxon>
        <taxon>Burkholderiales</taxon>
        <taxon>Burkholderiaceae</taxon>
        <taxon>Burkholderia</taxon>
        <taxon>Burkholderia cepacia complex</taxon>
    </lineage>
</organism>
<dbReference type="AlphaFoldDB" id="A0A3N8QKT0"/>
<name>A0A3N8QKT0_9BURK</name>
<reference evidence="1 2" key="1">
    <citation type="submission" date="2018-08" db="EMBL/GenBank/DDBJ databases">
        <title>Comparative analysis of Burkholderia isolates from Puerto Rico.</title>
        <authorList>
            <person name="Hall C."/>
            <person name="Sahl J."/>
            <person name="Wagner D."/>
        </authorList>
    </citation>
    <scope>NUCLEOTIDE SEQUENCE [LARGE SCALE GENOMIC DNA]</scope>
    <source>
        <strain evidence="1 2">Bp9001</strain>
    </source>
</reference>
<dbReference type="RefSeq" id="WP_124618808.1">
    <property type="nucleotide sequence ID" value="NZ_QTQX01000016.1"/>
</dbReference>
<proteinExistence type="predicted"/>
<sequence length="65" mass="7319">MKAQPAARQQQDSDVWGQLEDAKKLYDSYLQINSTASPLSALTPSVTHEIEIKEDFPPLTLALYR</sequence>
<accession>A0A3N8QKT0</accession>